<feature type="transmembrane region" description="Helical" evidence="7">
    <location>
        <begin position="196"/>
        <end position="215"/>
    </location>
</feature>
<comment type="catalytic activity">
    <reaction evidence="7">
        <text>UDP-N-acetyl-alpha-D-muramoyl-L-alanyl-gamma-D-glutamyl-meso-2,6-diaminopimeloyl-D-alanyl-D-alanine + di-trans,octa-cis-undecaprenyl phosphate = di-trans,octa-cis-undecaprenyl diphospho-N-acetyl-alpha-D-muramoyl-L-alanyl-D-glutamyl-meso-2,6-diaminopimeloyl-D-alanyl-D-alanine + UMP</text>
        <dbReference type="Rhea" id="RHEA:28386"/>
        <dbReference type="ChEBI" id="CHEBI:57865"/>
        <dbReference type="ChEBI" id="CHEBI:60392"/>
        <dbReference type="ChEBI" id="CHEBI:61386"/>
        <dbReference type="ChEBI" id="CHEBI:61387"/>
        <dbReference type="EC" id="2.7.8.13"/>
    </reaction>
</comment>
<dbReference type="Pfam" id="PF10555">
    <property type="entry name" value="MraY_sig1"/>
    <property type="match status" value="1"/>
</dbReference>
<dbReference type="GO" id="GO:0071555">
    <property type="term" value="P:cell wall organization"/>
    <property type="evidence" value="ECO:0007669"/>
    <property type="project" value="UniProtKB-KW"/>
</dbReference>
<dbReference type="PANTHER" id="PTHR22926">
    <property type="entry name" value="PHOSPHO-N-ACETYLMURAMOYL-PENTAPEPTIDE-TRANSFERASE"/>
    <property type="match status" value="1"/>
</dbReference>
<dbReference type="CDD" id="cd06852">
    <property type="entry name" value="GT_MraY"/>
    <property type="match status" value="1"/>
</dbReference>
<feature type="transmembrane region" description="Helical" evidence="7">
    <location>
        <begin position="48"/>
        <end position="69"/>
    </location>
</feature>
<feature type="transmembrane region" description="Helical" evidence="7">
    <location>
        <begin position="75"/>
        <end position="94"/>
    </location>
</feature>
<comment type="similarity">
    <text evidence="2 7">Belongs to the glycosyltransferase 4 family. MraY subfamily.</text>
</comment>
<dbReference type="AlphaFoldDB" id="A0A955IVZ8"/>
<keyword evidence="7" id="KW-0961">Cell wall biogenesis/degradation</keyword>
<comment type="subcellular location">
    <subcellularLocation>
        <location evidence="7">Cell membrane</location>
        <topology evidence="7">Multi-pass membrane protein</topology>
    </subcellularLocation>
    <subcellularLocation>
        <location evidence="1">Membrane</location>
        <topology evidence="1">Multi-pass membrane protein</topology>
    </subcellularLocation>
</comment>
<proteinExistence type="inferred from homology"/>
<dbReference type="GO" id="GO:0008360">
    <property type="term" value="P:regulation of cell shape"/>
    <property type="evidence" value="ECO:0007669"/>
    <property type="project" value="UniProtKB-KW"/>
</dbReference>
<keyword evidence="7" id="KW-0573">Peptidoglycan synthesis</keyword>
<evidence type="ECO:0000256" key="2">
    <source>
        <dbReference type="ARBA" id="ARBA00005583"/>
    </source>
</evidence>
<feature type="transmembrane region" description="Helical" evidence="7">
    <location>
        <begin position="161"/>
        <end position="176"/>
    </location>
</feature>
<comment type="function">
    <text evidence="7">Catalyzes the initial step of the lipid cycle reactions in the biosynthesis of the cell wall peptidoglycan: transfers peptidoglycan precursor phospho-MurNAc-pentapeptide from UDP-MurNAc-pentapeptide onto the lipid carrier undecaprenyl phosphate, yielding undecaprenyl-pyrophosphoryl-MurNAc-pentapeptide, known as lipid I.</text>
</comment>
<dbReference type="GO" id="GO:0008963">
    <property type="term" value="F:phospho-N-acetylmuramoyl-pentapeptide-transferase activity"/>
    <property type="evidence" value="ECO:0007669"/>
    <property type="project" value="UniProtKB-UniRule"/>
</dbReference>
<comment type="pathway">
    <text evidence="7">Cell wall biogenesis; peptidoglycan biosynthesis.</text>
</comment>
<dbReference type="PANTHER" id="PTHR22926:SF5">
    <property type="entry name" value="PHOSPHO-N-ACETYLMURAMOYL-PENTAPEPTIDE-TRANSFERASE HOMOLOG"/>
    <property type="match status" value="1"/>
</dbReference>
<feature type="transmembrane region" description="Helical" evidence="7">
    <location>
        <begin position="249"/>
        <end position="267"/>
    </location>
</feature>
<evidence type="ECO:0000313" key="9">
    <source>
        <dbReference type="Proteomes" id="UP000714817"/>
    </source>
</evidence>
<evidence type="ECO:0000256" key="7">
    <source>
        <dbReference type="HAMAP-Rule" id="MF_00038"/>
    </source>
</evidence>
<evidence type="ECO:0000256" key="4">
    <source>
        <dbReference type="ARBA" id="ARBA00022692"/>
    </source>
</evidence>
<keyword evidence="7" id="KW-1003">Cell membrane</keyword>
<dbReference type="HAMAP" id="MF_00038">
    <property type="entry name" value="MraY"/>
    <property type="match status" value="1"/>
</dbReference>
<dbReference type="EMBL" id="JAGQNY010000003">
    <property type="protein sequence ID" value="MCA9301939.1"/>
    <property type="molecule type" value="Genomic_DNA"/>
</dbReference>
<keyword evidence="3 7" id="KW-0808">Transferase</keyword>
<reference evidence="8" key="2">
    <citation type="journal article" date="2021" name="Microbiome">
        <title>Successional dynamics and alternative stable states in a saline activated sludge microbial community over 9 years.</title>
        <authorList>
            <person name="Wang Y."/>
            <person name="Ye J."/>
            <person name="Ju F."/>
            <person name="Liu L."/>
            <person name="Boyd J.A."/>
            <person name="Deng Y."/>
            <person name="Parks D.H."/>
            <person name="Jiang X."/>
            <person name="Yin X."/>
            <person name="Woodcroft B.J."/>
            <person name="Tyson G.W."/>
            <person name="Hugenholtz P."/>
            <person name="Polz M.F."/>
            <person name="Zhang T."/>
        </authorList>
    </citation>
    <scope>NUCLEOTIDE SEQUENCE</scope>
    <source>
        <strain evidence="8">HKST-UBA80</strain>
    </source>
</reference>
<keyword evidence="7" id="KW-0460">Magnesium</keyword>
<dbReference type="GO" id="GO:0046872">
    <property type="term" value="F:metal ion binding"/>
    <property type="evidence" value="ECO:0007669"/>
    <property type="project" value="UniProtKB-KW"/>
</dbReference>
<comment type="caution">
    <text evidence="8">The sequence shown here is derived from an EMBL/GenBank/DDBJ whole genome shotgun (WGS) entry which is preliminary data.</text>
</comment>
<comment type="cofactor">
    <cofactor evidence="7">
        <name>Mg(2+)</name>
        <dbReference type="ChEBI" id="CHEBI:18420"/>
    </cofactor>
</comment>
<evidence type="ECO:0000256" key="6">
    <source>
        <dbReference type="ARBA" id="ARBA00023136"/>
    </source>
</evidence>
<accession>A0A955IVZ8</accession>
<feature type="transmembrane region" description="Helical" evidence="7">
    <location>
        <begin position="222"/>
        <end position="243"/>
    </location>
</feature>
<dbReference type="InterPro" id="IPR003524">
    <property type="entry name" value="PNAcMuramoyl-5peptid_Trfase"/>
</dbReference>
<evidence type="ECO:0000313" key="8">
    <source>
        <dbReference type="EMBL" id="MCA9301939.1"/>
    </source>
</evidence>
<keyword evidence="7" id="KW-0133">Cell shape</keyword>
<dbReference type="InterPro" id="IPR018480">
    <property type="entry name" value="PNAcMuramoyl-5peptid_Trfase_CS"/>
</dbReference>
<dbReference type="InterPro" id="IPR000715">
    <property type="entry name" value="Glycosyl_transferase_4"/>
</dbReference>
<keyword evidence="7" id="KW-0131">Cell cycle</keyword>
<sequence>MLNQILYLIFAMMISFALYPVWISFVYKYQMGEDVREDGPQSHLKKKGTPTMGGLVFLVTVSLVTFIFNKSRTQTLFPLLVAAMAGLFGIVEDLSKLYRTSGLRQLLMIDGAFNYKKGDLASNIAKKTVFKPFIKVWRFFFEFTRIIGSTANIGLQTYQKLLIQGFIGGFVAYWAYVKLGWDYIWFPLIGDVHIGILYPIFIFFLFIAVLNFVAFTDGLDGLAGGLGIIAFAAFWVLASRLGYNSLGTLAATFIGAMLPFLYFNVYPARIFMGNVGSHVLGSVLAVFAVVLHREVALFFILGVYLMDGISSPLQQFSNKLTGKRIFRMAPMHHHFELLGWPETKVVLRFWIVSVMLTFVGILIALL</sequence>
<organism evidence="8 9">
    <name type="scientific">candidate division WWE3 bacterium</name>
    <dbReference type="NCBI Taxonomy" id="2053526"/>
    <lineage>
        <taxon>Bacteria</taxon>
        <taxon>Katanobacteria</taxon>
    </lineage>
</organism>
<protein>
    <recommendedName>
        <fullName evidence="7">Phospho-N-acetylmuramoyl-pentapeptide-transferase</fullName>
        <ecNumber evidence="7">2.7.8.13</ecNumber>
    </recommendedName>
    <alternativeName>
        <fullName evidence="7">UDP-MurNAc-pentapeptide phosphotransferase</fullName>
    </alternativeName>
</protein>
<feature type="transmembrane region" description="Helical" evidence="7">
    <location>
        <begin position="279"/>
        <end position="306"/>
    </location>
</feature>
<dbReference type="Proteomes" id="UP000714817">
    <property type="component" value="Unassembled WGS sequence"/>
</dbReference>
<name>A0A955IVZ8_UNCKA</name>
<dbReference type="EC" id="2.7.8.13" evidence="7"/>
<feature type="transmembrane region" description="Helical" evidence="7">
    <location>
        <begin position="345"/>
        <end position="365"/>
    </location>
</feature>
<dbReference type="GO" id="GO:0005886">
    <property type="term" value="C:plasma membrane"/>
    <property type="evidence" value="ECO:0007669"/>
    <property type="project" value="UniProtKB-SubCell"/>
</dbReference>
<gene>
    <name evidence="7" type="primary">mraY</name>
    <name evidence="8" type="ORF">KDA10_01045</name>
</gene>
<keyword evidence="5 7" id="KW-1133">Transmembrane helix</keyword>
<dbReference type="Pfam" id="PF00953">
    <property type="entry name" value="Glycos_transf_4"/>
    <property type="match status" value="1"/>
</dbReference>
<keyword evidence="6 7" id="KW-0472">Membrane</keyword>
<evidence type="ECO:0000256" key="1">
    <source>
        <dbReference type="ARBA" id="ARBA00004141"/>
    </source>
</evidence>
<dbReference type="GO" id="GO:0051301">
    <property type="term" value="P:cell division"/>
    <property type="evidence" value="ECO:0007669"/>
    <property type="project" value="UniProtKB-KW"/>
</dbReference>
<keyword evidence="7" id="KW-0132">Cell division</keyword>
<dbReference type="GO" id="GO:0009252">
    <property type="term" value="P:peptidoglycan biosynthetic process"/>
    <property type="evidence" value="ECO:0007669"/>
    <property type="project" value="UniProtKB-UniRule"/>
</dbReference>
<evidence type="ECO:0000256" key="3">
    <source>
        <dbReference type="ARBA" id="ARBA00022679"/>
    </source>
</evidence>
<feature type="transmembrane region" description="Helical" evidence="7">
    <location>
        <begin position="6"/>
        <end position="27"/>
    </location>
</feature>
<keyword evidence="4 7" id="KW-0812">Transmembrane</keyword>
<dbReference type="PROSITE" id="PS01347">
    <property type="entry name" value="MRAY_1"/>
    <property type="match status" value="1"/>
</dbReference>
<keyword evidence="7" id="KW-0479">Metal-binding</keyword>
<reference evidence="8" key="1">
    <citation type="submission" date="2020-04" db="EMBL/GenBank/DDBJ databases">
        <authorList>
            <person name="Zhang T."/>
        </authorList>
    </citation>
    <scope>NUCLEOTIDE SEQUENCE</scope>
    <source>
        <strain evidence="8">HKST-UBA80</strain>
    </source>
</reference>
<evidence type="ECO:0000256" key="5">
    <source>
        <dbReference type="ARBA" id="ARBA00022989"/>
    </source>
</evidence>